<dbReference type="EMBL" id="UINC01145415">
    <property type="protein sequence ID" value="SVD35529.1"/>
    <property type="molecule type" value="Genomic_DNA"/>
</dbReference>
<name>A0A382UMN9_9ZZZZ</name>
<organism evidence="1">
    <name type="scientific">marine metagenome</name>
    <dbReference type="NCBI Taxonomy" id="408172"/>
    <lineage>
        <taxon>unclassified sequences</taxon>
        <taxon>metagenomes</taxon>
        <taxon>ecological metagenomes</taxon>
    </lineage>
</organism>
<dbReference type="AntiFam" id="ANF00012">
    <property type="entry name" value="tRNA translation"/>
</dbReference>
<gene>
    <name evidence="1" type="ORF">METZ01_LOCUS388383</name>
</gene>
<reference evidence="1" key="1">
    <citation type="submission" date="2018-05" db="EMBL/GenBank/DDBJ databases">
        <authorList>
            <person name="Lanie J.A."/>
            <person name="Ng W.-L."/>
            <person name="Kazmierczak K.M."/>
            <person name="Andrzejewski T.M."/>
            <person name="Davidsen T.M."/>
            <person name="Wayne K.J."/>
            <person name="Tettelin H."/>
            <person name="Glass J.I."/>
            <person name="Rusch D."/>
            <person name="Podicherti R."/>
            <person name="Tsui H.-C.T."/>
            <person name="Winkler M.E."/>
        </authorList>
    </citation>
    <scope>NUCLEOTIDE SEQUENCE</scope>
</reference>
<sequence>MGTRVVSSLDQFKTVGNGAGDGNRTRDLDLGKVALYR</sequence>
<proteinExistence type="predicted"/>
<accession>A0A382UMN9</accession>
<evidence type="ECO:0000313" key="1">
    <source>
        <dbReference type="EMBL" id="SVD35529.1"/>
    </source>
</evidence>
<dbReference type="AlphaFoldDB" id="A0A382UMN9"/>
<protein>
    <submittedName>
        <fullName evidence="1">Uncharacterized protein</fullName>
    </submittedName>
</protein>